<dbReference type="GO" id="GO:0005783">
    <property type="term" value="C:endoplasmic reticulum"/>
    <property type="evidence" value="ECO:0007669"/>
    <property type="project" value="TreeGrafter"/>
</dbReference>
<evidence type="ECO:0000256" key="1">
    <source>
        <dbReference type="ARBA" id="ARBA00023054"/>
    </source>
</evidence>
<dbReference type="InterPro" id="IPR009060">
    <property type="entry name" value="UBA-like_sf"/>
</dbReference>
<keyword evidence="1" id="KW-0175">Coiled coil</keyword>
<reference evidence="4 5" key="1">
    <citation type="submission" date="2019-09" db="EMBL/GenBank/DDBJ databases">
        <title>The hologenome of the rock-dwelling lichen Lasallia pustulata.</title>
        <authorList>
            <person name="Greshake Tzovaras B."/>
            <person name="Segers F."/>
            <person name="Bicker A."/>
            <person name="Dal Grande F."/>
            <person name="Otte J."/>
            <person name="Hankeln T."/>
            <person name="Schmitt I."/>
            <person name="Ebersberger I."/>
        </authorList>
    </citation>
    <scope>NUCLEOTIDE SEQUENCE [LARGE SCALE GENOMIC DNA]</scope>
    <source>
        <strain evidence="4">A1-1</strain>
    </source>
</reference>
<dbReference type="SMART" id="SM00166">
    <property type="entry name" value="UBX"/>
    <property type="match status" value="1"/>
</dbReference>
<dbReference type="PANTHER" id="PTHR23322:SF1">
    <property type="entry name" value="FAS-ASSOCIATED FACTOR 2"/>
    <property type="match status" value="1"/>
</dbReference>
<dbReference type="Pfam" id="PF14555">
    <property type="entry name" value="UBA_4"/>
    <property type="match status" value="1"/>
</dbReference>
<dbReference type="OrthoDB" id="1026733at2759"/>
<dbReference type="GO" id="GO:0043130">
    <property type="term" value="F:ubiquitin binding"/>
    <property type="evidence" value="ECO:0007669"/>
    <property type="project" value="TreeGrafter"/>
</dbReference>
<dbReference type="Gene3D" id="1.10.8.10">
    <property type="entry name" value="DNA helicase RuvA subunit, C-terminal domain"/>
    <property type="match status" value="1"/>
</dbReference>
<feature type="compositionally biased region" description="Basic and acidic residues" evidence="2">
    <location>
        <begin position="363"/>
        <end position="392"/>
    </location>
</feature>
<protein>
    <recommendedName>
        <fullName evidence="3">UBX domain-containing protein</fullName>
    </recommendedName>
</protein>
<dbReference type="Pfam" id="PF00789">
    <property type="entry name" value="UBX"/>
    <property type="match status" value="1"/>
</dbReference>
<dbReference type="GO" id="GO:0036503">
    <property type="term" value="P:ERAD pathway"/>
    <property type="evidence" value="ECO:0007669"/>
    <property type="project" value="TreeGrafter"/>
</dbReference>
<feature type="region of interest" description="Disordered" evidence="2">
    <location>
        <begin position="502"/>
        <end position="524"/>
    </location>
</feature>
<feature type="region of interest" description="Disordered" evidence="2">
    <location>
        <begin position="333"/>
        <end position="392"/>
    </location>
</feature>
<sequence>MLKVRPNGIYSMASSDGDIGQLTESQQLALQTYTSLTDQEPSAAIPLLQRSQWNVQIAIAKFFDGEAPDPVEEARAALASSPRPQQHLRRETLLNGSPSSSRSSTSSNRDPAPRIVPQPENQTSYRPSLIFSILFAPFNILYRLLSGSFGLFGYLFPFLPRLLSNLSSQSPRASRRRNTTGRKPLSPRDNAARFVREFEEEYGSSPLQFFENGYAQAYDLAKRDLKFLLVVLISPEHDDTSIFIRGTLLSQDVVDYINNPQNNIILWAGSVQDSEAYQVSNALNCTKFPFAAIVVHTPQDSSTSMSTVARITGLLPPSAFVARLQAAITQASGPLDRVRATRAEQQATRNLREEQNSAYERSLAQDRERARQRREAEAAQSRAEQEARTKAEAEMRAARNLEQWKRWRAQSIPSEPGNDAKDVTRISIRMPSGERVVRKFAKHADIEELYAFVECYDLSEAEQSSSVTAQPRGYDHTYKFRLVAPMPRMVYDINDGGSMGERLGRSANLIVEPITEDDDEEDDR</sequence>
<feature type="region of interest" description="Disordered" evidence="2">
    <location>
        <begin position="78"/>
        <end position="121"/>
    </location>
</feature>
<dbReference type="PROSITE" id="PS50033">
    <property type="entry name" value="UBX"/>
    <property type="match status" value="1"/>
</dbReference>
<dbReference type="SUPFAM" id="SSF54236">
    <property type="entry name" value="Ubiquitin-like"/>
    <property type="match status" value="1"/>
</dbReference>
<feature type="compositionally biased region" description="Acidic residues" evidence="2">
    <location>
        <begin position="514"/>
        <end position="524"/>
    </location>
</feature>
<organism evidence="4 5">
    <name type="scientific">Lasallia pustulata</name>
    <dbReference type="NCBI Taxonomy" id="136370"/>
    <lineage>
        <taxon>Eukaryota</taxon>
        <taxon>Fungi</taxon>
        <taxon>Dikarya</taxon>
        <taxon>Ascomycota</taxon>
        <taxon>Pezizomycotina</taxon>
        <taxon>Lecanoromycetes</taxon>
        <taxon>OSLEUM clade</taxon>
        <taxon>Umbilicariomycetidae</taxon>
        <taxon>Umbilicariales</taxon>
        <taxon>Umbilicariaceae</taxon>
        <taxon>Lasallia</taxon>
    </lineage>
</organism>
<dbReference type="PANTHER" id="PTHR23322">
    <property type="entry name" value="FAS-ASSOCIATED PROTEIN"/>
    <property type="match status" value="1"/>
</dbReference>
<feature type="compositionally biased region" description="Low complexity" evidence="2">
    <location>
        <begin position="97"/>
        <end position="107"/>
    </location>
</feature>
<dbReference type="SUPFAM" id="SSF46934">
    <property type="entry name" value="UBA-like"/>
    <property type="match status" value="1"/>
</dbReference>
<gene>
    <name evidence="4" type="ORF">FRX48_04045</name>
</gene>
<evidence type="ECO:0000313" key="4">
    <source>
        <dbReference type="EMBL" id="KAA6411895.1"/>
    </source>
</evidence>
<name>A0A5M8PS70_9LECA</name>
<dbReference type="Proteomes" id="UP000324767">
    <property type="component" value="Unassembled WGS sequence"/>
</dbReference>
<dbReference type="EMBL" id="VXIT01000006">
    <property type="protein sequence ID" value="KAA6411895.1"/>
    <property type="molecule type" value="Genomic_DNA"/>
</dbReference>
<dbReference type="SUPFAM" id="SSF52833">
    <property type="entry name" value="Thioredoxin-like"/>
    <property type="match status" value="1"/>
</dbReference>
<dbReference type="Gene3D" id="3.10.20.90">
    <property type="entry name" value="Phosphatidylinositol 3-kinase Catalytic Subunit, Chain A, domain 1"/>
    <property type="match status" value="1"/>
</dbReference>
<dbReference type="InterPro" id="IPR050730">
    <property type="entry name" value="UBX_domain-protein"/>
</dbReference>
<dbReference type="InterPro" id="IPR036249">
    <property type="entry name" value="Thioredoxin-like_sf"/>
</dbReference>
<evidence type="ECO:0000313" key="5">
    <source>
        <dbReference type="Proteomes" id="UP000324767"/>
    </source>
</evidence>
<dbReference type="Gene3D" id="3.40.30.10">
    <property type="entry name" value="Glutaredoxin"/>
    <property type="match status" value="1"/>
</dbReference>
<dbReference type="InterPro" id="IPR006577">
    <property type="entry name" value="UAS"/>
</dbReference>
<feature type="domain" description="UBX" evidence="3">
    <location>
        <begin position="419"/>
        <end position="495"/>
    </location>
</feature>
<dbReference type="SMART" id="SM00594">
    <property type="entry name" value="UAS"/>
    <property type="match status" value="1"/>
</dbReference>
<dbReference type="InterPro" id="IPR001012">
    <property type="entry name" value="UBX_dom"/>
</dbReference>
<dbReference type="CDD" id="cd01767">
    <property type="entry name" value="UBX"/>
    <property type="match status" value="1"/>
</dbReference>
<evidence type="ECO:0000256" key="2">
    <source>
        <dbReference type="SAM" id="MobiDB-lite"/>
    </source>
</evidence>
<evidence type="ECO:0000259" key="3">
    <source>
        <dbReference type="PROSITE" id="PS50033"/>
    </source>
</evidence>
<dbReference type="InterPro" id="IPR029071">
    <property type="entry name" value="Ubiquitin-like_domsf"/>
</dbReference>
<accession>A0A5M8PS70</accession>
<proteinExistence type="predicted"/>
<comment type="caution">
    <text evidence="4">The sequence shown here is derived from an EMBL/GenBank/DDBJ whole genome shotgun (WGS) entry which is preliminary data.</text>
</comment>
<dbReference type="AlphaFoldDB" id="A0A5M8PS70"/>